<reference evidence="1" key="1">
    <citation type="journal article" date="2014" name="Int. J. Syst. Evol. Microbiol.">
        <title>Complete genome sequence of Corynebacterium casei LMG S-19264T (=DSM 44701T), isolated from a smear-ripened cheese.</title>
        <authorList>
            <consortium name="US DOE Joint Genome Institute (JGI-PGF)"/>
            <person name="Walter F."/>
            <person name="Albersmeier A."/>
            <person name="Kalinowski J."/>
            <person name="Ruckert C."/>
        </authorList>
    </citation>
    <scope>NUCLEOTIDE SEQUENCE</scope>
    <source>
        <strain evidence="1">KCTC 12719</strain>
    </source>
</reference>
<dbReference type="AlphaFoldDB" id="A0A918S437"/>
<dbReference type="EMBL" id="BMXB01000001">
    <property type="protein sequence ID" value="GHA22982.1"/>
    <property type="molecule type" value="Genomic_DNA"/>
</dbReference>
<dbReference type="Proteomes" id="UP000610456">
    <property type="component" value="Unassembled WGS sequence"/>
</dbReference>
<proteinExistence type="predicted"/>
<reference evidence="1" key="2">
    <citation type="submission" date="2020-09" db="EMBL/GenBank/DDBJ databases">
        <authorList>
            <person name="Sun Q."/>
            <person name="Kim S."/>
        </authorList>
    </citation>
    <scope>NUCLEOTIDE SEQUENCE</scope>
    <source>
        <strain evidence="1">KCTC 12719</strain>
    </source>
</reference>
<evidence type="ECO:0000313" key="2">
    <source>
        <dbReference type="Proteomes" id="UP000610456"/>
    </source>
</evidence>
<keyword evidence="2" id="KW-1185">Reference proteome</keyword>
<organism evidence="1 2">
    <name type="scientific">Salinimicrobium marinum</name>
    <dbReference type="NCBI Taxonomy" id="680283"/>
    <lineage>
        <taxon>Bacteria</taxon>
        <taxon>Pseudomonadati</taxon>
        <taxon>Bacteroidota</taxon>
        <taxon>Flavobacteriia</taxon>
        <taxon>Flavobacteriales</taxon>
        <taxon>Flavobacteriaceae</taxon>
        <taxon>Salinimicrobium</taxon>
    </lineage>
</organism>
<protein>
    <submittedName>
        <fullName evidence="1">Uncharacterized protein</fullName>
    </submittedName>
</protein>
<dbReference type="RefSeq" id="WP_189602575.1">
    <property type="nucleotide sequence ID" value="NZ_BMXB01000001.1"/>
</dbReference>
<evidence type="ECO:0000313" key="1">
    <source>
        <dbReference type="EMBL" id="GHA22982.1"/>
    </source>
</evidence>
<comment type="caution">
    <text evidence="1">The sequence shown here is derived from an EMBL/GenBank/DDBJ whole genome shotgun (WGS) entry which is preliminary data.</text>
</comment>
<name>A0A918S437_9FLAO</name>
<gene>
    <name evidence="1" type="ORF">GCM10007103_00050</name>
</gene>
<sequence>MFYILTAITISCSKDELFPYTNEELANDEFYPYLELFSEEAKKRGYDFDNYTIDFYLADIEGAAGLGGRKIIIDREHWNNGDPEFKEFLVFHELGHAALGRNHKNAKTASGECLSIMGANKNGFECYRNQYSSLWREYYLDELFESNTPIPNWYLDIQDYAIEDLDKNSIFSKRNVSFHIDSIDLDTISNLVLEVKFNTTHSGTDTVEDFISSIEFNGYNFQAFQYGDNKNIEISRSRGNRTERMYENGQYSFNENIKFTIQKNKNLFSFFVDEQFLHAMEINAFEDTDIITYIGSETNSEIVMDLEIFQYN</sequence>
<accession>A0A918S437</accession>